<protein>
    <submittedName>
        <fullName evidence="3">PRD domain-containing protein</fullName>
    </submittedName>
</protein>
<dbReference type="EMBL" id="JBHUME010000019">
    <property type="protein sequence ID" value="MFD2615462.1"/>
    <property type="molecule type" value="Genomic_DNA"/>
</dbReference>
<dbReference type="SUPFAM" id="SSF63520">
    <property type="entry name" value="PTS-regulatory domain, PRD"/>
    <property type="match status" value="2"/>
</dbReference>
<dbReference type="PANTHER" id="PTHR30185:SF16">
    <property type="entry name" value="PROTEIN GLCT"/>
    <property type="match status" value="1"/>
</dbReference>
<keyword evidence="1" id="KW-0677">Repeat</keyword>
<dbReference type="Proteomes" id="UP001597541">
    <property type="component" value="Unassembled WGS sequence"/>
</dbReference>
<evidence type="ECO:0000313" key="4">
    <source>
        <dbReference type="Proteomes" id="UP001597541"/>
    </source>
</evidence>
<dbReference type="InterPro" id="IPR050661">
    <property type="entry name" value="BglG_antiterminators"/>
</dbReference>
<dbReference type="RefSeq" id="WP_377607364.1">
    <property type="nucleotide sequence ID" value="NZ_JBHUME010000019.1"/>
</dbReference>
<feature type="domain" description="PRD" evidence="2">
    <location>
        <begin position="178"/>
        <end position="285"/>
    </location>
</feature>
<dbReference type="Pfam" id="PF00874">
    <property type="entry name" value="PRD"/>
    <property type="match status" value="2"/>
</dbReference>
<evidence type="ECO:0000313" key="3">
    <source>
        <dbReference type="EMBL" id="MFD2615462.1"/>
    </source>
</evidence>
<reference evidence="4" key="1">
    <citation type="journal article" date="2019" name="Int. J. Syst. Evol. Microbiol.">
        <title>The Global Catalogue of Microorganisms (GCM) 10K type strain sequencing project: providing services to taxonomists for standard genome sequencing and annotation.</title>
        <authorList>
            <consortium name="The Broad Institute Genomics Platform"/>
            <consortium name="The Broad Institute Genome Sequencing Center for Infectious Disease"/>
            <person name="Wu L."/>
            <person name="Ma J."/>
        </authorList>
    </citation>
    <scope>NUCLEOTIDE SEQUENCE [LARGE SCALE GENOMIC DNA]</scope>
    <source>
        <strain evidence="4">KCTC 3950</strain>
    </source>
</reference>
<organism evidence="3 4">
    <name type="scientific">Paenibacillus gansuensis</name>
    <dbReference type="NCBI Taxonomy" id="306542"/>
    <lineage>
        <taxon>Bacteria</taxon>
        <taxon>Bacillati</taxon>
        <taxon>Bacillota</taxon>
        <taxon>Bacilli</taxon>
        <taxon>Bacillales</taxon>
        <taxon>Paenibacillaceae</taxon>
        <taxon>Paenibacillus</taxon>
    </lineage>
</organism>
<keyword evidence="4" id="KW-1185">Reference proteome</keyword>
<dbReference type="Pfam" id="PF03123">
    <property type="entry name" value="CAT_RBD"/>
    <property type="match status" value="1"/>
</dbReference>
<evidence type="ECO:0000259" key="2">
    <source>
        <dbReference type="PROSITE" id="PS51372"/>
    </source>
</evidence>
<dbReference type="PANTHER" id="PTHR30185">
    <property type="entry name" value="CRYPTIC BETA-GLUCOSIDE BGL OPERON ANTITERMINATOR"/>
    <property type="match status" value="1"/>
</dbReference>
<dbReference type="Gene3D" id="2.30.24.10">
    <property type="entry name" value="CAT RNA-binding domain"/>
    <property type="match status" value="1"/>
</dbReference>
<dbReference type="InterPro" id="IPR004341">
    <property type="entry name" value="CAT_RNA-bd_dom"/>
</dbReference>
<name>A0ABW5PMR1_9BACL</name>
<dbReference type="InterPro" id="IPR011608">
    <property type="entry name" value="PRD"/>
</dbReference>
<evidence type="ECO:0000256" key="1">
    <source>
        <dbReference type="ARBA" id="ARBA00022737"/>
    </source>
</evidence>
<comment type="caution">
    <text evidence="3">The sequence shown here is derived from an EMBL/GenBank/DDBJ whole genome shotgun (WGS) entry which is preliminary data.</text>
</comment>
<sequence>MAKELRYKVERVMSNNAVLVTDPENGRELILLGKGLGFAKNEGMIDAADPRIDKRFRMDDEAQRRQYQSLLGDIPPEVFDISEEIISMMERDISADLNEHVHVALPSHIHFALYRLRSGMEIDNPFLYETRTLFPKEYEVASKAAELLGRTFGMTIPEDEVGFLAYHVHSAIAHVPVGQLVKSTTLITDIVDIIEQTKSIHIPKDSLDYARLITHLRFAIERIRQKKTVKNPFVAGMKQQYKEEYEIASRIAAMLAERLQMEVPEDEVGYIMLHMYRLLQEFAPKET</sequence>
<dbReference type="SMART" id="SM01061">
    <property type="entry name" value="CAT_RBD"/>
    <property type="match status" value="1"/>
</dbReference>
<dbReference type="PROSITE" id="PS51372">
    <property type="entry name" value="PRD_2"/>
    <property type="match status" value="2"/>
</dbReference>
<dbReference type="SUPFAM" id="SSF50151">
    <property type="entry name" value="SacY-like RNA-binding domain"/>
    <property type="match status" value="1"/>
</dbReference>
<proteinExistence type="predicted"/>
<dbReference type="InterPro" id="IPR036634">
    <property type="entry name" value="PRD_sf"/>
</dbReference>
<accession>A0ABW5PMR1</accession>
<gene>
    <name evidence="3" type="ORF">ACFSUF_23945</name>
</gene>
<dbReference type="Gene3D" id="1.10.1790.10">
    <property type="entry name" value="PRD domain"/>
    <property type="match status" value="2"/>
</dbReference>
<dbReference type="InterPro" id="IPR036650">
    <property type="entry name" value="CAT_RNA-bd_dom_sf"/>
</dbReference>
<feature type="domain" description="PRD" evidence="2">
    <location>
        <begin position="73"/>
        <end position="177"/>
    </location>
</feature>